<dbReference type="GO" id="GO:0005886">
    <property type="term" value="C:plasma membrane"/>
    <property type="evidence" value="ECO:0007669"/>
    <property type="project" value="InterPro"/>
</dbReference>
<sequence>MTTNETKPSAPTAGRMAFPRLAAWLAAGLAGFVALVLAALLLVLNTQVGRNALAGLIENLAASEDFRLELHSLDSAMPWDVRLSSFALADAQGVWLAGHDLRVGLDLWATLANRPTVTHLTLERLSLARLPKASSQAEAQAVQEPASLSFDIPDFSWPHVGLLRVAAIEIADGLLTEAEEGSSARVYTLSGESLPLRDSIAVRLDLDELSEGAANGETDSLSVRIDWHRADDVLHVDVRLDAGPDGLLGPALAEATGADVDSLRARLAGTGPLNDWGGILTLDANDLSLLHADLSLRRGAGARPGVETLQIGLAAVLADVLGLVPDDAADLLGREAEVLARLVVPLGSRAADEVRLEALDVALAALRLHANGILARGKLTAEAAIEALDPALLGRFTGGVLDGSPRLDLALRGGEDELFARLEADLGSLVLPDLTKSLVRLAADIDARSPLDAPTRTVRAKGRADVGGLTPPPDTVLDESLRIDFDASLQGEDRLRLDAFSLVSGENTLFASGSLDLAEMLLSAIAKAALPNAGTLFGLRPVKAALNLSATAHGDLDEGIRIEADIDASGIQGLDPALAALIGEHAVLLLEAEFDDDALTLHGLDLTSRTTLHARGRLGLADDTLRTTARLTLPDDPAFVEQALGIRPSGLSPIDITVEGVLGQRLDISLAAQAKSLEMAGQRLTSPALRLASGISLAPDPAPERLALSLAAQEIELRAQAAYILDNDHLRLPELAIETPGARLDGELALALATGLLRGRLQLDAPRLDALAPLLGLDLSGGLQARLDLADGASAQAVNLTATGRSLVLDEMSLASLSLEATSTDLHALVAERGAARLDLRAAGLGMEGFSAETVNLATTVSGPDATLDLSARGASDGKPFTLALTAKLQPFAETFAAELSSLAANYAGLPVRSLAPARIEADASGLRLQGLALDVGGGELRAQGEYGPRAADFGATLRGFPLRALAALDLTVPSGLVDLDLDVQGPVAAPRATIRLEATGITAPPDQGLMDLPPVALSATALAADGRLAAQAEVRHETARLVSLDASLPLAFALEPFAFSMDQGAPITATATGALDLGLLRDLPALSDQILSGALAFDLAARGSLDDPLLEGDLSLSEGRYENLRFGSVLRDIQMAANARGRMFTLTRLSARDGANGRIEGDGSLTLAEGDGPMPFAVRLGFDRFEPVNNEIMRGTVSGDLNLAGDSVEGAKLAGRLTVDRAEVDLPRGLPPDVVDIDVTYVDERGDEAETPQARERAKPLPLTLDIGVTLPPRIRVRGHGLDSVWRGNLDITGTAEEPRIIGGLQVERGTFDFLDRVFRIDEGLIQFSGATPPTPDLRVVATTNAAAILAKVILAGTPQNLKITLDSDPAVPENEILAAVLFGRSLDSLTPMQALRLARAVDQLARGGSSGPDITRTIARGVGLDDLSTGEGAATGGTTVQAGKYVTDNVYLKGGKGLDPRDDTVGVEIEISPQLGLESQMGRESQGGIGLNWRYDY</sequence>
<dbReference type="PANTHER" id="PTHR36985:SF1">
    <property type="entry name" value="TRANSLOCATION AND ASSEMBLY MODULE SUBUNIT TAMB"/>
    <property type="match status" value="1"/>
</dbReference>
<dbReference type="Proteomes" id="UP000014975">
    <property type="component" value="Unassembled WGS sequence"/>
</dbReference>
<dbReference type="InterPro" id="IPR007452">
    <property type="entry name" value="TamB_C"/>
</dbReference>
<evidence type="ECO:0000256" key="2">
    <source>
        <dbReference type="ARBA" id="ARBA00022692"/>
    </source>
</evidence>
<evidence type="ECO:0000256" key="5">
    <source>
        <dbReference type="SAM" id="Phobius"/>
    </source>
</evidence>
<keyword evidence="4 5" id="KW-0472">Membrane</keyword>
<dbReference type="STRING" id="1121439.dsat_1798"/>
<feature type="domain" description="Translocation and assembly module TamB C-terminal" evidence="6">
    <location>
        <begin position="1149"/>
        <end position="1499"/>
    </location>
</feature>
<organism evidence="7 8">
    <name type="scientific">Alkalidesulfovibrio alkalitolerans DSM 16529</name>
    <dbReference type="NCBI Taxonomy" id="1121439"/>
    <lineage>
        <taxon>Bacteria</taxon>
        <taxon>Pseudomonadati</taxon>
        <taxon>Thermodesulfobacteriota</taxon>
        <taxon>Desulfovibrionia</taxon>
        <taxon>Desulfovibrionales</taxon>
        <taxon>Desulfovibrionaceae</taxon>
        <taxon>Alkalidesulfovibrio</taxon>
    </lineage>
</organism>
<dbReference type="OrthoDB" id="7784409at2"/>
<keyword evidence="3 5" id="KW-1133">Transmembrane helix</keyword>
<evidence type="ECO:0000256" key="4">
    <source>
        <dbReference type="ARBA" id="ARBA00023136"/>
    </source>
</evidence>
<dbReference type="Pfam" id="PF04357">
    <property type="entry name" value="TamB"/>
    <property type="match status" value="1"/>
</dbReference>
<dbReference type="GO" id="GO:0009306">
    <property type="term" value="P:protein secretion"/>
    <property type="evidence" value="ECO:0007669"/>
    <property type="project" value="InterPro"/>
</dbReference>
<gene>
    <name evidence="7" type="ORF">dsat_1798</name>
</gene>
<accession>S7TI22</accession>
<dbReference type="PATRIC" id="fig|1121439.3.peg.182"/>
<dbReference type="GO" id="GO:0097347">
    <property type="term" value="C:TAM protein secretion complex"/>
    <property type="evidence" value="ECO:0007669"/>
    <property type="project" value="TreeGrafter"/>
</dbReference>
<reference evidence="7 8" key="1">
    <citation type="journal article" date="2013" name="Genome Announc.">
        <title>Draft genome sequences for three mercury-methylating, sulfate-reducing bacteria.</title>
        <authorList>
            <person name="Brown S.D."/>
            <person name="Hurt R.A.Jr."/>
            <person name="Gilmour C.C."/>
            <person name="Elias D.A."/>
        </authorList>
    </citation>
    <scope>NUCLEOTIDE SEQUENCE [LARGE SCALE GENOMIC DNA]</scope>
    <source>
        <strain evidence="7 8">DSM 16529</strain>
    </source>
</reference>
<protein>
    <recommendedName>
        <fullName evidence="6">Translocation and assembly module TamB C-terminal domain-containing protein</fullName>
    </recommendedName>
</protein>
<comment type="caution">
    <text evidence="7">The sequence shown here is derived from an EMBL/GenBank/DDBJ whole genome shotgun (WGS) entry which is preliminary data.</text>
</comment>
<evidence type="ECO:0000313" key="8">
    <source>
        <dbReference type="Proteomes" id="UP000014975"/>
    </source>
</evidence>
<feature type="transmembrane region" description="Helical" evidence="5">
    <location>
        <begin position="21"/>
        <end position="44"/>
    </location>
</feature>
<name>S7TI22_9BACT</name>
<evidence type="ECO:0000256" key="1">
    <source>
        <dbReference type="ARBA" id="ARBA00004167"/>
    </source>
</evidence>
<keyword evidence="2 5" id="KW-0812">Transmembrane</keyword>
<dbReference type="EMBL" id="ATHI01000001">
    <property type="protein sequence ID" value="EPR36270.1"/>
    <property type="molecule type" value="Genomic_DNA"/>
</dbReference>
<evidence type="ECO:0000313" key="7">
    <source>
        <dbReference type="EMBL" id="EPR36270.1"/>
    </source>
</evidence>
<dbReference type="PANTHER" id="PTHR36985">
    <property type="entry name" value="TRANSLOCATION AND ASSEMBLY MODULE SUBUNIT TAMB"/>
    <property type="match status" value="1"/>
</dbReference>
<proteinExistence type="predicted"/>
<dbReference type="RefSeq" id="WP_020885684.1">
    <property type="nucleotide sequence ID" value="NZ_ATHI01000001.1"/>
</dbReference>
<evidence type="ECO:0000256" key="3">
    <source>
        <dbReference type="ARBA" id="ARBA00022989"/>
    </source>
</evidence>
<keyword evidence="8" id="KW-1185">Reference proteome</keyword>
<dbReference type="eggNOG" id="COG2911">
    <property type="taxonomic scope" value="Bacteria"/>
</dbReference>
<comment type="subcellular location">
    <subcellularLocation>
        <location evidence="1">Membrane</location>
        <topology evidence="1">Single-pass membrane protein</topology>
    </subcellularLocation>
</comment>
<evidence type="ECO:0000259" key="6">
    <source>
        <dbReference type="Pfam" id="PF04357"/>
    </source>
</evidence>